<keyword evidence="5" id="KW-0418">Kinase</keyword>
<dbReference type="InterPro" id="IPR001610">
    <property type="entry name" value="PAC"/>
</dbReference>
<dbReference type="SUPFAM" id="SSF55781">
    <property type="entry name" value="GAF domain-like"/>
    <property type="match status" value="1"/>
</dbReference>
<dbReference type="InterPro" id="IPR004358">
    <property type="entry name" value="Sig_transdc_His_kin-like_C"/>
</dbReference>
<dbReference type="InterPro" id="IPR003018">
    <property type="entry name" value="GAF"/>
</dbReference>
<dbReference type="InterPro" id="IPR000700">
    <property type="entry name" value="PAS-assoc_C"/>
</dbReference>
<dbReference type="Pfam" id="PF08447">
    <property type="entry name" value="PAS_3"/>
    <property type="match status" value="2"/>
</dbReference>
<feature type="domain" description="PAS" evidence="9">
    <location>
        <begin position="148"/>
        <end position="219"/>
    </location>
</feature>
<dbReference type="InterPro" id="IPR003661">
    <property type="entry name" value="HisK_dim/P_dom"/>
</dbReference>
<dbReference type="Gene3D" id="2.10.70.100">
    <property type="match status" value="1"/>
</dbReference>
<dbReference type="PANTHER" id="PTHR43065:SF42">
    <property type="entry name" value="TWO-COMPONENT SENSOR PPRA"/>
    <property type="match status" value="1"/>
</dbReference>
<dbReference type="EC" id="2.7.13.3" evidence="2"/>
<feature type="domain" description="PAC" evidence="10">
    <location>
        <begin position="222"/>
        <end position="274"/>
    </location>
</feature>
<gene>
    <name evidence="11" type="ORF">ACFONA_04900</name>
</gene>
<dbReference type="SUPFAM" id="SSF55785">
    <property type="entry name" value="PYP-like sensor domain (PAS domain)"/>
    <property type="match status" value="2"/>
</dbReference>
<feature type="domain" description="Response regulatory" evidence="8">
    <location>
        <begin position="834"/>
        <end position="950"/>
    </location>
</feature>
<evidence type="ECO:0000256" key="1">
    <source>
        <dbReference type="ARBA" id="ARBA00000085"/>
    </source>
</evidence>
<organism evidence="11 12">
    <name type="scientific">Sphingomonas hylomeconis</name>
    <dbReference type="NCBI Taxonomy" id="1395958"/>
    <lineage>
        <taxon>Bacteria</taxon>
        <taxon>Pseudomonadati</taxon>
        <taxon>Pseudomonadota</taxon>
        <taxon>Alphaproteobacteria</taxon>
        <taxon>Sphingomonadales</taxon>
        <taxon>Sphingomonadaceae</taxon>
        <taxon>Sphingomonas</taxon>
    </lineage>
</organism>
<dbReference type="CDD" id="cd18161">
    <property type="entry name" value="REC_hyHK_blue-like"/>
    <property type="match status" value="1"/>
</dbReference>
<dbReference type="SUPFAM" id="SSF47384">
    <property type="entry name" value="Homodimeric domain of signal transducing histidine kinase"/>
    <property type="match status" value="1"/>
</dbReference>
<accession>A0ABV7SRS5</accession>
<dbReference type="Gene3D" id="3.40.50.2300">
    <property type="match status" value="1"/>
</dbReference>
<evidence type="ECO:0000313" key="11">
    <source>
        <dbReference type="EMBL" id="MFC3579496.1"/>
    </source>
</evidence>
<dbReference type="InterPro" id="IPR029016">
    <property type="entry name" value="GAF-like_dom_sf"/>
</dbReference>
<dbReference type="NCBIfam" id="TIGR00229">
    <property type="entry name" value="sensory_box"/>
    <property type="match status" value="2"/>
</dbReference>
<comment type="catalytic activity">
    <reaction evidence="1">
        <text>ATP + protein L-histidine = ADP + protein N-phospho-L-histidine.</text>
        <dbReference type="EC" id="2.7.13.3"/>
    </reaction>
</comment>
<dbReference type="Proteomes" id="UP001595713">
    <property type="component" value="Unassembled WGS sequence"/>
</dbReference>
<dbReference type="Pfam" id="PF02518">
    <property type="entry name" value="HATPase_c"/>
    <property type="match status" value="1"/>
</dbReference>
<dbReference type="Gene3D" id="3.30.450.40">
    <property type="match status" value="1"/>
</dbReference>
<protein>
    <recommendedName>
        <fullName evidence="2">histidine kinase</fullName>
        <ecNumber evidence="2">2.7.13.3</ecNumber>
    </recommendedName>
</protein>
<dbReference type="Pfam" id="PF00512">
    <property type="entry name" value="HisKA"/>
    <property type="match status" value="1"/>
</dbReference>
<evidence type="ECO:0000259" key="8">
    <source>
        <dbReference type="PROSITE" id="PS50110"/>
    </source>
</evidence>
<dbReference type="SMART" id="SM00388">
    <property type="entry name" value="HisKA"/>
    <property type="match status" value="1"/>
</dbReference>
<dbReference type="SMART" id="SM00091">
    <property type="entry name" value="PAS"/>
    <property type="match status" value="2"/>
</dbReference>
<dbReference type="Gene3D" id="3.30.565.10">
    <property type="entry name" value="Histidine kinase-like ATPase, C-terminal domain"/>
    <property type="match status" value="1"/>
</dbReference>
<dbReference type="PROSITE" id="PS50112">
    <property type="entry name" value="PAS"/>
    <property type="match status" value="2"/>
</dbReference>
<reference evidence="12" key="1">
    <citation type="journal article" date="2019" name="Int. J. Syst. Evol. Microbiol.">
        <title>The Global Catalogue of Microorganisms (GCM) 10K type strain sequencing project: providing services to taxonomists for standard genome sequencing and annotation.</title>
        <authorList>
            <consortium name="The Broad Institute Genomics Platform"/>
            <consortium name="The Broad Institute Genome Sequencing Center for Infectious Disease"/>
            <person name="Wu L."/>
            <person name="Ma J."/>
        </authorList>
    </citation>
    <scope>NUCLEOTIDE SEQUENCE [LARGE SCALE GENOMIC DNA]</scope>
    <source>
        <strain evidence="12">KCTC 42739</strain>
    </source>
</reference>
<evidence type="ECO:0000313" key="12">
    <source>
        <dbReference type="Proteomes" id="UP001595713"/>
    </source>
</evidence>
<dbReference type="CDD" id="cd16919">
    <property type="entry name" value="HATPase_CckA-like"/>
    <property type="match status" value="1"/>
</dbReference>
<dbReference type="SUPFAM" id="SSF52172">
    <property type="entry name" value="CheY-like"/>
    <property type="match status" value="2"/>
</dbReference>
<evidence type="ECO:0000256" key="5">
    <source>
        <dbReference type="ARBA" id="ARBA00022777"/>
    </source>
</evidence>
<dbReference type="PROSITE" id="PS50109">
    <property type="entry name" value="HIS_KIN"/>
    <property type="match status" value="1"/>
</dbReference>
<dbReference type="CDD" id="cd00082">
    <property type="entry name" value="HisKA"/>
    <property type="match status" value="1"/>
</dbReference>
<evidence type="ECO:0000259" key="10">
    <source>
        <dbReference type="PROSITE" id="PS50113"/>
    </source>
</evidence>
<evidence type="ECO:0000256" key="2">
    <source>
        <dbReference type="ARBA" id="ARBA00012438"/>
    </source>
</evidence>
<proteinExistence type="predicted"/>
<name>A0ABV7SRS5_9SPHN</name>
<keyword evidence="12" id="KW-1185">Reference proteome</keyword>
<dbReference type="InterPro" id="IPR000014">
    <property type="entry name" value="PAS"/>
</dbReference>
<dbReference type="EMBL" id="JBHRXP010000002">
    <property type="protein sequence ID" value="MFC3579496.1"/>
    <property type="molecule type" value="Genomic_DNA"/>
</dbReference>
<dbReference type="PROSITE" id="PS50113">
    <property type="entry name" value="PAC"/>
    <property type="match status" value="1"/>
</dbReference>
<dbReference type="SMART" id="SM00086">
    <property type="entry name" value="PAC"/>
    <property type="match status" value="2"/>
</dbReference>
<dbReference type="InterPro" id="IPR036890">
    <property type="entry name" value="HATPase_C_sf"/>
</dbReference>
<sequence>MNRTFAEGAIILAPRGRDAAIAQAMLQEAGLQAMIAPSLAAFVVALRSGAGFAVVTEEALRGSDLRDLSGFVSDQAEWSDLPFIVLTERGGGLERNPGAVRLLETLGNVTFLERPFHPTTLLSLARAARRARLRQYEARTRLEDIHEGQERLKLALSAGGLGAWQIDLTTMTLLAEDDTKAHFGRRADELFSYADLIASLHPDDRAAVREAATRAIAQSEDYAVDYRVIWPDGSLHWIQTSGRTEVDRNGKALRLVGVSHEITERQQSEARQRALLTLSDWLREAATPADMSYRAAEILGTTLAVSRAGYGTIDPVRETITVERDWNMPGVTSLAGTLQFRDYGSYIEDLKRGDTAAIADVRLDHRTRDNAAALEAITARSFINMPVIENGAFVALLYLNHDMPRHWSSDDLAFIRDVADRTRTAIERRRAEDALTTLAETLERQVEQRTRERDQTWQNTQDLLAILAPDGTFIAVNPAWTRVLGWAPHEIVGQDHLVFSHPDDLESGTAAHAQSLRGSLRNFESRVRHRDGSYRWVSWVATSESDRVYASGRHITAEREARAALEQAQDQLRQAQKMEAVGQLTGGLAHDFNNLLTAISGSLELIQTRIRQGKVESVDRYVNMAQQAAKRAAALTHRLLAFSRRQTLDPRPTAINRLIASLDDLLRRSVGPGIEIEIVGAGGLWTTSVDPNQLENALLNLCINARDAMPEGGRITIETANKWLDDTAARERDLPPGQYVSLCVTDTGTGMTAETIERAFDPFFTTKPLGEGTGLGLSMIYGFVRQSGGQVRIYSELGQGTTMCLYLPRCYDEAEAEPTAEPGIALDGTPGGKTVLVVDDEPAVRMLVTDILADLGYTALEAGDGPAGLAILESDARIDLLITDVGLPKGMNGRQLADAARVGRPDLTILFITGYAENAVVGNGHLDPGMHVLTKPFAMDALARRIRDLITSPPAAR</sequence>
<comment type="caution">
    <text evidence="11">The sequence shown here is derived from an EMBL/GenBank/DDBJ whole genome shotgun (WGS) entry which is preliminary data.</text>
</comment>
<keyword evidence="3 6" id="KW-0597">Phosphoprotein</keyword>
<evidence type="ECO:0000259" key="7">
    <source>
        <dbReference type="PROSITE" id="PS50109"/>
    </source>
</evidence>
<dbReference type="InterPro" id="IPR003594">
    <property type="entry name" value="HATPase_dom"/>
</dbReference>
<evidence type="ECO:0000256" key="4">
    <source>
        <dbReference type="ARBA" id="ARBA00022679"/>
    </source>
</evidence>
<dbReference type="SMART" id="SM00448">
    <property type="entry name" value="REC"/>
    <property type="match status" value="1"/>
</dbReference>
<dbReference type="PANTHER" id="PTHR43065">
    <property type="entry name" value="SENSOR HISTIDINE KINASE"/>
    <property type="match status" value="1"/>
</dbReference>
<dbReference type="InterPro" id="IPR013655">
    <property type="entry name" value="PAS_fold_3"/>
</dbReference>
<evidence type="ECO:0000256" key="3">
    <source>
        <dbReference type="ARBA" id="ARBA00022553"/>
    </source>
</evidence>
<dbReference type="InterPro" id="IPR035965">
    <property type="entry name" value="PAS-like_dom_sf"/>
</dbReference>
<dbReference type="Gene3D" id="3.30.450.20">
    <property type="entry name" value="PAS domain"/>
    <property type="match status" value="2"/>
</dbReference>
<dbReference type="Gene3D" id="1.10.287.130">
    <property type="match status" value="1"/>
</dbReference>
<dbReference type="Pfam" id="PF01590">
    <property type="entry name" value="GAF"/>
    <property type="match status" value="1"/>
</dbReference>
<dbReference type="InterPro" id="IPR011006">
    <property type="entry name" value="CheY-like_superfamily"/>
</dbReference>
<dbReference type="SUPFAM" id="SSF55874">
    <property type="entry name" value="ATPase domain of HSP90 chaperone/DNA topoisomerase II/histidine kinase"/>
    <property type="match status" value="1"/>
</dbReference>
<feature type="domain" description="Histidine kinase" evidence="7">
    <location>
        <begin position="587"/>
        <end position="811"/>
    </location>
</feature>
<dbReference type="InterPro" id="IPR001789">
    <property type="entry name" value="Sig_transdc_resp-reg_receiver"/>
</dbReference>
<feature type="modified residue" description="4-aspartylphosphate" evidence="6">
    <location>
        <position position="884"/>
    </location>
</feature>
<keyword evidence="4" id="KW-0808">Transferase</keyword>
<dbReference type="SMART" id="SM00065">
    <property type="entry name" value="GAF"/>
    <property type="match status" value="1"/>
</dbReference>
<dbReference type="PRINTS" id="PR00344">
    <property type="entry name" value="BCTRLSENSOR"/>
</dbReference>
<dbReference type="InterPro" id="IPR036097">
    <property type="entry name" value="HisK_dim/P_sf"/>
</dbReference>
<dbReference type="InterPro" id="IPR005467">
    <property type="entry name" value="His_kinase_dom"/>
</dbReference>
<evidence type="ECO:0000259" key="9">
    <source>
        <dbReference type="PROSITE" id="PS50112"/>
    </source>
</evidence>
<dbReference type="CDD" id="cd00130">
    <property type="entry name" value="PAS"/>
    <property type="match status" value="2"/>
</dbReference>
<evidence type="ECO:0000256" key="6">
    <source>
        <dbReference type="PROSITE-ProRule" id="PRU00169"/>
    </source>
</evidence>
<dbReference type="RefSeq" id="WP_261295540.1">
    <property type="nucleotide sequence ID" value="NZ_JANQBK010000017.1"/>
</dbReference>
<dbReference type="Pfam" id="PF00072">
    <property type="entry name" value="Response_reg"/>
    <property type="match status" value="1"/>
</dbReference>
<dbReference type="PROSITE" id="PS50110">
    <property type="entry name" value="RESPONSE_REGULATORY"/>
    <property type="match status" value="1"/>
</dbReference>
<feature type="domain" description="PAS" evidence="9">
    <location>
        <begin position="449"/>
        <end position="519"/>
    </location>
</feature>
<dbReference type="SMART" id="SM00387">
    <property type="entry name" value="HATPase_c"/>
    <property type="match status" value="1"/>
</dbReference>